<gene>
    <name evidence="2" type="ORF">SCUD_LOCUS2487</name>
</gene>
<accession>A0A183JIG3</accession>
<name>A0A183JIG3_9TREM</name>
<reference evidence="2 3" key="2">
    <citation type="submission" date="2018-11" db="EMBL/GenBank/DDBJ databases">
        <authorList>
            <consortium name="Pathogen Informatics"/>
        </authorList>
    </citation>
    <scope>NUCLEOTIDE SEQUENCE [LARGE SCALE GENOMIC DNA]</scope>
    <source>
        <strain evidence="2">Dakar</strain>
        <strain evidence="3">Dakar, Senegal</strain>
    </source>
</reference>
<protein>
    <submittedName>
        <fullName evidence="4">Small, acid-soluble spore protein Tlp</fullName>
    </submittedName>
</protein>
<proteinExistence type="predicted"/>
<reference evidence="4" key="1">
    <citation type="submission" date="2016-06" db="UniProtKB">
        <authorList>
            <consortium name="WormBaseParasite"/>
        </authorList>
    </citation>
    <scope>IDENTIFICATION</scope>
</reference>
<evidence type="ECO:0000256" key="1">
    <source>
        <dbReference type="SAM" id="MobiDB-lite"/>
    </source>
</evidence>
<dbReference type="AlphaFoldDB" id="A0A183JIG3"/>
<dbReference type="EMBL" id="UZAK01002434">
    <property type="protein sequence ID" value="VDO74890.1"/>
    <property type="molecule type" value="Genomic_DNA"/>
</dbReference>
<feature type="compositionally biased region" description="Basic and acidic residues" evidence="1">
    <location>
        <begin position="30"/>
        <end position="50"/>
    </location>
</feature>
<dbReference type="WBParaSite" id="SCUD_0000248601-mRNA-1">
    <property type="protein sequence ID" value="SCUD_0000248601-mRNA-1"/>
    <property type="gene ID" value="SCUD_0000248601"/>
</dbReference>
<evidence type="ECO:0000313" key="3">
    <source>
        <dbReference type="Proteomes" id="UP000279833"/>
    </source>
</evidence>
<dbReference type="Proteomes" id="UP000279833">
    <property type="component" value="Unassembled WGS sequence"/>
</dbReference>
<feature type="region of interest" description="Disordered" evidence="1">
    <location>
        <begin position="1"/>
        <end position="80"/>
    </location>
</feature>
<sequence>MQNTSDTLTRHYQQQHTMGENKPDFSGGRNQEEALEVDRTQIDESTELRHKASLHLESSKSNEKKEKIEDHNMRRNGEEE</sequence>
<keyword evidence="3" id="KW-1185">Reference proteome</keyword>
<organism evidence="4">
    <name type="scientific">Schistosoma curassoni</name>
    <dbReference type="NCBI Taxonomy" id="6186"/>
    <lineage>
        <taxon>Eukaryota</taxon>
        <taxon>Metazoa</taxon>
        <taxon>Spiralia</taxon>
        <taxon>Lophotrochozoa</taxon>
        <taxon>Platyhelminthes</taxon>
        <taxon>Trematoda</taxon>
        <taxon>Digenea</taxon>
        <taxon>Strigeidida</taxon>
        <taxon>Schistosomatoidea</taxon>
        <taxon>Schistosomatidae</taxon>
        <taxon>Schistosoma</taxon>
    </lineage>
</organism>
<evidence type="ECO:0000313" key="4">
    <source>
        <dbReference type="WBParaSite" id="SCUD_0000248601-mRNA-1"/>
    </source>
</evidence>
<evidence type="ECO:0000313" key="2">
    <source>
        <dbReference type="EMBL" id="VDO74890.1"/>
    </source>
</evidence>
<feature type="compositionally biased region" description="Basic and acidic residues" evidence="1">
    <location>
        <begin position="57"/>
        <end position="80"/>
    </location>
</feature>
<feature type="compositionally biased region" description="Polar residues" evidence="1">
    <location>
        <begin position="1"/>
        <end position="18"/>
    </location>
</feature>